<sequence length="140" mass="15237">MPLYSGDQYCGLRLAEWIPFRQFALASVAPSRNSRRPPLSPILLKPAPAFLDFEIPAQSLDQVVNIIKLALVLSRVGAANLVVKATQRTDSYLRMAYSTLSDKMPGVAACSTANGDDLRSVISPSRYITSSMLLAARVHS</sequence>
<evidence type="ECO:0000313" key="1">
    <source>
        <dbReference type="EMBL" id="KAK8106620.1"/>
    </source>
</evidence>
<dbReference type="Proteomes" id="UP001392437">
    <property type="component" value="Unassembled WGS sequence"/>
</dbReference>
<dbReference type="AlphaFoldDB" id="A0AAW0QVI6"/>
<protein>
    <submittedName>
        <fullName evidence="1">Uncharacterized protein</fullName>
    </submittedName>
</protein>
<gene>
    <name evidence="1" type="ORF">PG999_009979</name>
</gene>
<comment type="caution">
    <text evidence="1">The sequence shown here is derived from an EMBL/GenBank/DDBJ whole genome shotgun (WGS) entry which is preliminary data.</text>
</comment>
<evidence type="ECO:0000313" key="2">
    <source>
        <dbReference type="Proteomes" id="UP001392437"/>
    </source>
</evidence>
<reference evidence="1 2" key="1">
    <citation type="submission" date="2023-01" db="EMBL/GenBank/DDBJ databases">
        <title>Analysis of 21 Apiospora genomes using comparative genomics revels a genus with tremendous synthesis potential of carbohydrate active enzymes and secondary metabolites.</title>
        <authorList>
            <person name="Sorensen T."/>
        </authorList>
    </citation>
    <scope>NUCLEOTIDE SEQUENCE [LARGE SCALE GENOMIC DNA]</scope>
    <source>
        <strain evidence="1 2">CBS 117206</strain>
    </source>
</reference>
<keyword evidence="2" id="KW-1185">Reference proteome</keyword>
<organism evidence="1 2">
    <name type="scientific">Apiospora kogelbergensis</name>
    <dbReference type="NCBI Taxonomy" id="1337665"/>
    <lineage>
        <taxon>Eukaryota</taxon>
        <taxon>Fungi</taxon>
        <taxon>Dikarya</taxon>
        <taxon>Ascomycota</taxon>
        <taxon>Pezizomycotina</taxon>
        <taxon>Sordariomycetes</taxon>
        <taxon>Xylariomycetidae</taxon>
        <taxon>Amphisphaeriales</taxon>
        <taxon>Apiosporaceae</taxon>
        <taxon>Apiospora</taxon>
    </lineage>
</organism>
<dbReference type="EMBL" id="JAQQWP010000008">
    <property type="protein sequence ID" value="KAK8106620.1"/>
    <property type="molecule type" value="Genomic_DNA"/>
</dbReference>
<accession>A0AAW0QVI6</accession>
<proteinExistence type="predicted"/>
<name>A0AAW0QVI6_9PEZI</name>